<dbReference type="Gene3D" id="3.10.450.50">
    <property type="match status" value="1"/>
</dbReference>
<name>A0A6N4ULY3_9MYCO</name>
<evidence type="ECO:0000313" key="2">
    <source>
        <dbReference type="EMBL" id="BBX25439.1"/>
    </source>
</evidence>
<keyword evidence="3" id="KW-1185">Reference proteome</keyword>
<dbReference type="SUPFAM" id="SSF54427">
    <property type="entry name" value="NTF2-like"/>
    <property type="match status" value="1"/>
</dbReference>
<protein>
    <recommendedName>
        <fullName evidence="1">SnoaL-like domain-containing protein</fullName>
    </recommendedName>
</protein>
<feature type="domain" description="SnoaL-like" evidence="1">
    <location>
        <begin position="19"/>
        <end position="78"/>
    </location>
</feature>
<reference evidence="2 3" key="1">
    <citation type="journal article" date="2019" name="Emerg. Microbes Infect.">
        <title>Comprehensive subspecies identification of 175 nontuberculous mycobacteria species based on 7547 genomic profiles.</title>
        <authorList>
            <person name="Matsumoto Y."/>
            <person name="Kinjo T."/>
            <person name="Motooka D."/>
            <person name="Nabeya D."/>
            <person name="Jung N."/>
            <person name="Uechi K."/>
            <person name="Horii T."/>
            <person name="Iida T."/>
            <person name="Fujita J."/>
            <person name="Nakamura S."/>
        </authorList>
    </citation>
    <scope>NUCLEOTIDE SEQUENCE [LARGE SCALE GENOMIC DNA]</scope>
    <source>
        <strain evidence="2 3">JCM 12272</strain>
    </source>
</reference>
<evidence type="ECO:0000313" key="3">
    <source>
        <dbReference type="Proteomes" id="UP000466906"/>
    </source>
</evidence>
<organism evidence="2 3">
    <name type="scientific">Mycolicibacterium alvei</name>
    <dbReference type="NCBI Taxonomy" id="67081"/>
    <lineage>
        <taxon>Bacteria</taxon>
        <taxon>Bacillati</taxon>
        <taxon>Actinomycetota</taxon>
        <taxon>Actinomycetes</taxon>
        <taxon>Mycobacteriales</taxon>
        <taxon>Mycobacteriaceae</taxon>
        <taxon>Mycolicibacterium</taxon>
    </lineage>
</organism>
<proteinExistence type="predicted"/>
<dbReference type="InterPro" id="IPR032710">
    <property type="entry name" value="NTF2-like_dom_sf"/>
</dbReference>
<dbReference type="KEGG" id="malv:MALV_05640"/>
<dbReference type="AlphaFoldDB" id="A0A6N4ULY3"/>
<accession>A0A6N4ULY3</accession>
<dbReference type="Proteomes" id="UP000466906">
    <property type="component" value="Chromosome"/>
</dbReference>
<dbReference type="EMBL" id="AP022565">
    <property type="protein sequence ID" value="BBX25439.1"/>
    <property type="molecule type" value="Genomic_DNA"/>
</dbReference>
<gene>
    <name evidence="2" type="ORF">MALV_05640</name>
</gene>
<dbReference type="Pfam" id="PF13577">
    <property type="entry name" value="SnoaL_4"/>
    <property type="match status" value="1"/>
</dbReference>
<dbReference type="InterPro" id="IPR037401">
    <property type="entry name" value="SnoaL-like"/>
</dbReference>
<evidence type="ECO:0000259" key="1">
    <source>
        <dbReference type="Pfam" id="PF13577"/>
    </source>
</evidence>
<sequence length="80" mass="8426">MWTPPTPTALPRGGRPTASYEVEGWTIAGRADVHAMVSSTSHCALVASGCSHFLGPAVVTVDTDTAVAVCESLVLVRRFR</sequence>